<organism evidence="1">
    <name type="scientific">marine sediment metagenome</name>
    <dbReference type="NCBI Taxonomy" id="412755"/>
    <lineage>
        <taxon>unclassified sequences</taxon>
        <taxon>metagenomes</taxon>
        <taxon>ecological metagenomes</taxon>
    </lineage>
</organism>
<name>X1FT24_9ZZZZ</name>
<proteinExistence type="predicted"/>
<evidence type="ECO:0000313" key="1">
    <source>
        <dbReference type="EMBL" id="GAH32474.1"/>
    </source>
</evidence>
<gene>
    <name evidence="1" type="ORF">S03H2_19800</name>
</gene>
<feature type="non-terminal residue" evidence="1">
    <location>
        <position position="82"/>
    </location>
</feature>
<dbReference type="AlphaFoldDB" id="X1FT24"/>
<sequence length="82" mass="9311">MDKKASAQVTEDNNAKKGVASVHKSLLGDCPELKAVSKLVGQVRNHYLYVHTLPWDNAGWRLLPTTLMFDFFNTMTELQNEF</sequence>
<comment type="caution">
    <text evidence="1">The sequence shown here is derived from an EMBL/GenBank/DDBJ whole genome shotgun (WGS) entry which is preliminary data.</text>
</comment>
<accession>X1FT24</accession>
<dbReference type="EMBL" id="BARU01010373">
    <property type="protein sequence ID" value="GAH32474.1"/>
    <property type="molecule type" value="Genomic_DNA"/>
</dbReference>
<protein>
    <submittedName>
        <fullName evidence="1">Uncharacterized protein</fullName>
    </submittedName>
</protein>
<reference evidence="1" key="1">
    <citation type="journal article" date="2014" name="Front. Microbiol.">
        <title>High frequency of phylogenetically diverse reductive dehalogenase-homologous genes in deep subseafloor sedimentary metagenomes.</title>
        <authorList>
            <person name="Kawai M."/>
            <person name="Futagami T."/>
            <person name="Toyoda A."/>
            <person name="Takaki Y."/>
            <person name="Nishi S."/>
            <person name="Hori S."/>
            <person name="Arai W."/>
            <person name="Tsubouchi T."/>
            <person name="Morono Y."/>
            <person name="Uchiyama I."/>
            <person name="Ito T."/>
            <person name="Fujiyama A."/>
            <person name="Inagaki F."/>
            <person name="Takami H."/>
        </authorList>
    </citation>
    <scope>NUCLEOTIDE SEQUENCE</scope>
    <source>
        <strain evidence="1">Expedition CK06-06</strain>
    </source>
</reference>